<dbReference type="EMBL" id="JADCNM010000004">
    <property type="protein sequence ID" value="KAG0487739.1"/>
    <property type="molecule type" value="Genomic_DNA"/>
</dbReference>
<comment type="caution">
    <text evidence="1">The sequence shown here is derived from an EMBL/GenBank/DDBJ whole genome shotgun (WGS) entry which is preliminary data.</text>
</comment>
<proteinExistence type="predicted"/>
<name>A0A835RF09_VANPL</name>
<dbReference type="AlphaFoldDB" id="A0A835RF09"/>
<reference evidence="1 2" key="1">
    <citation type="journal article" date="2020" name="Nat. Food">
        <title>A phased Vanilla planifolia genome enables genetic improvement of flavour and production.</title>
        <authorList>
            <person name="Hasing T."/>
            <person name="Tang H."/>
            <person name="Brym M."/>
            <person name="Khazi F."/>
            <person name="Huang T."/>
            <person name="Chambers A.H."/>
        </authorList>
    </citation>
    <scope>NUCLEOTIDE SEQUENCE [LARGE SCALE GENOMIC DNA]</scope>
    <source>
        <tissue evidence="1">Leaf</tissue>
    </source>
</reference>
<protein>
    <submittedName>
        <fullName evidence="1">Uncharacterized protein</fullName>
    </submittedName>
</protein>
<sequence>MPVVNQIMCSLITKGQGICCACGKRYKGNMWQPAAVISCSDCHRPFNMPLMEVKDFKVSATIHLFAQAQALLHSSHMYHEAKHAFANHGVKFSQLKLTFLP</sequence>
<gene>
    <name evidence="1" type="ORF">HPP92_009834</name>
</gene>
<accession>A0A835RF09</accession>
<organism evidence="1 2">
    <name type="scientific">Vanilla planifolia</name>
    <name type="common">Vanilla</name>
    <dbReference type="NCBI Taxonomy" id="51239"/>
    <lineage>
        <taxon>Eukaryota</taxon>
        <taxon>Viridiplantae</taxon>
        <taxon>Streptophyta</taxon>
        <taxon>Embryophyta</taxon>
        <taxon>Tracheophyta</taxon>
        <taxon>Spermatophyta</taxon>
        <taxon>Magnoliopsida</taxon>
        <taxon>Liliopsida</taxon>
        <taxon>Asparagales</taxon>
        <taxon>Orchidaceae</taxon>
        <taxon>Vanilloideae</taxon>
        <taxon>Vanilleae</taxon>
        <taxon>Vanilla</taxon>
    </lineage>
</organism>
<evidence type="ECO:0000313" key="1">
    <source>
        <dbReference type="EMBL" id="KAG0487739.1"/>
    </source>
</evidence>
<evidence type="ECO:0000313" key="2">
    <source>
        <dbReference type="Proteomes" id="UP000639772"/>
    </source>
</evidence>
<dbReference type="Proteomes" id="UP000639772">
    <property type="component" value="Unassembled WGS sequence"/>
</dbReference>